<reference evidence="11" key="2">
    <citation type="submission" date="2020-08" db="EMBL/GenBank/DDBJ databases">
        <title>Plant Genome Project.</title>
        <authorList>
            <person name="Zhang R.-G."/>
        </authorList>
    </citation>
    <scope>NUCLEOTIDE SEQUENCE</scope>
    <source>
        <strain evidence="11">Huo1</strain>
        <tissue evidence="11">Leaf</tissue>
    </source>
</reference>
<evidence type="ECO:0000256" key="4">
    <source>
        <dbReference type="ARBA" id="ARBA00022512"/>
    </source>
</evidence>
<keyword evidence="6" id="KW-0378">Hydrolase</keyword>
<accession>A0A8X8X4L1</accession>
<keyword evidence="5" id="KW-0964">Secreted</keyword>
<dbReference type="Pfam" id="PF01095">
    <property type="entry name" value="Pectinesterase"/>
    <property type="match status" value="1"/>
</dbReference>
<feature type="domain" description="Pectinesterase catalytic" evidence="10">
    <location>
        <begin position="116"/>
        <end position="409"/>
    </location>
</feature>
<dbReference type="InterPro" id="IPR011050">
    <property type="entry name" value="Pectin_lyase_fold/virulence"/>
</dbReference>
<gene>
    <name evidence="11" type="ORF">SASPL_130652</name>
</gene>
<dbReference type="EMBL" id="PNBA02000011">
    <property type="protein sequence ID" value="KAG6407655.1"/>
    <property type="molecule type" value="Genomic_DNA"/>
</dbReference>
<comment type="catalytic activity">
    <reaction evidence="9">
        <text>[(1-&gt;4)-alpha-D-galacturonosyl methyl ester](n) + n H2O = [(1-&gt;4)-alpha-D-galacturonosyl](n) + n methanol + n H(+)</text>
        <dbReference type="Rhea" id="RHEA:22380"/>
        <dbReference type="Rhea" id="RHEA-COMP:14570"/>
        <dbReference type="Rhea" id="RHEA-COMP:14573"/>
        <dbReference type="ChEBI" id="CHEBI:15377"/>
        <dbReference type="ChEBI" id="CHEBI:15378"/>
        <dbReference type="ChEBI" id="CHEBI:17790"/>
        <dbReference type="ChEBI" id="CHEBI:140522"/>
        <dbReference type="ChEBI" id="CHEBI:140523"/>
        <dbReference type="EC" id="3.1.1.11"/>
    </reaction>
</comment>
<evidence type="ECO:0000256" key="9">
    <source>
        <dbReference type="ARBA" id="ARBA00047928"/>
    </source>
</evidence>
<dbReference type="Gene3D" id="2.160.20.10">
    <property type="entry name" value="Single-stranded right-handed beta-helix, Pectin lyase-like"/>
    <property type="match status" value="1"/>
</dbReference>
<evidence type="ECO:0000256" key="7">
    <source>
        <dbReference type="ARBA" id="ARBA00023085"/>
    </source>
</evidence>
<keyword evidence="8" id="KW-0961">Cell wall biogenesis/degradation</keyword>
<evidence type="ECO:0000256" key="2">
    <source>
        <dbReference type="ARBA" id="ARBA00005184"/>
    </source>
</evidence>
<evidence type="ECO:0000256" key="1">
    <source>
        <dbReference type="ARBA" id="ARBA00004191"/>
    </source>
</evidence>
<evidence type="ECO:0000256" key="5">
    <source>
        <dbReference type="ARBA" id="ARBA00022525"/>
    </source>
</evidence>
<dbReference type="InterPro" id="IPR012334">
    <property type="entry name" value="Pectin_lyas_fold"/>
</dbReference>
<keyword evidence="4" id="KW-0134">Cell wall</keyword>
<reference evidence="11" key="1">
    <citation type="submission" date="2018-01" db="EMBL/GenBank/DDBJ databases">
        <authorList>
            <person name="Mao J.F."/>
        </authorList>
    </citation>
    <scope>NUCLEOTIDE SEQUENCE</scope>
    <source>
        <strain evidence="11">Huo1</strain>
        <tissue evidence="11">Leaf</tissue>
    </source>
</reference>
<dbReference type="PANTHER" id="PTHR31707">
    <property type="entry name" value="PECTINESTERASE"/>
    <property type="match status" value="1"/>
</dbReference>
<dbReference type="AlphaFoldDB" id="A0A8X8X4L1"/>
<comment type="subcellular location">
    <subcellularLocation>
        <location evidence="1">Secreted</location>
        <location evidence="1">Cell wall</location>
    </subcellularLocation>
</comment>
<dbReference type="GO" id="GO:0030599">
    <property type="term" value="F:pectinesterase activity"/>
    <property type="evidence" value="ECO:0007669"/>
    <property type="project" value="UniProtKB-EC"/>
</dbReference>
<dbReference type="SUPFAM" id="SSF51126">
    <property type="entry name" value="Pectin lyase-like"/>
    <property type="match status" value="1"/>
</dbReference>
<dbReference type="EC" id="3.1.1.11" evidence="3"/>
<dbReference type="FunFam" id="2.160.20.10:FF:000029">
    <property type="entry name" value="Pectinesterase 4"/>
    <property type="match status" value="1"/>
</dbReference>
<evidence type="ECO:0000259" key="10">
    <source>
        <dbReference type="Pfam" id="PF01095"/>
    </source>
</evidence>
<organism evidence="11">
    <name type="scientific">Salvia splendens</name>
    <name type="common">Scarlet sage</name>
    <dbReference type="NCBI Taxonomy" id="180675"/>
    <lineage>
        <taxon>Eukaryota</taxon>
        <taxon>Viridiplantae</taxon>
        <taxon>Streptophyta</taxon>
        <taxon>Embryophyta</taxon>
        <taxon>Tracheophyta</taxon>
        <taxon>Spermatophyta</taxon>
        <taxon>Magnoliopsida</taxon>
        <taxon>eudicotyledons</taxon>
        <taxon>Gunneridae</taxon>
        <taxon>Pentapetalae</taxon>
        <taxon>asterids</taxon>
        <taxon>lamiids</taxon>
        <taxon>Lamiales</taxon>
        <taxon>Lamiaceae</taxon>
        <taxon>Nepetoideae</taxon>
        <taxon>Mentheae</taxon>
        <taxon>Salviinae</taxon>
        <taxon>Salvia</taxon>
        <taxon>Salvia subgen. Calosphace</taxon>
        <taxon>core Calosphace</taxon>
    </lineage>
</organism>
<evidence type="ECO:0000313" key="12">
    <source>
        <dbReference type="Proteomes" id="UP000298416"/>
    </source>
</evidence>
<dbReference type="GO" id="GO:0042545">
    <property type="term" value="P:cell wall modification"/>
    <property type="evidence" value="ECO:0007669"/>
    <property type="project" value="InterPro"/>
</dbReference>
<keyword evidence="12" id="KW-1185">Reference proteome</keyword>
<protein>
    <recommendedName>
        <fullName evidence="3">pectinesterase</fullName>
        <ecNumber evidence="3">3.1.1.11</ecNumber>
    </recommendedName>
</protein>
<dbReference type="Proteomes" id="UP000298416">
    <property type="component" value="Unassembled WGS sequence"/>
</dbReference>
<comment type="caution">
    <text evidence="11">The sequence shown here is derived from an EMBL/GenBank/DDBJ whole genome shotgun (WGS) entry which is preliminary data.</text>
</comment>
<comment type="pathway">
    <text evidence="2">Glycan metabolism; pectin degradation; 2-dehydro-3-deoxy-D-gluconate from pectin: step 1/5.</text>
</comment>
<dbReference type="InterPro" id="IPR000070">
    <property type="entry name" value="Pectinesterase_cat"/>
</dbReference>
<evidence type="ECO:0000256" key="6">
    <source>
        <dbReference type="ARBA" id="ARBA00022801"/>
    </source>
</evidence>
<evidence type="ECO:0000256" key="8">
    <source>
        <dbReference type="ARBA" id="ARBA00023316"/>
    </source>
</evidence>
<sequence>MSKNEVFRVLQDFSQNVGKDIVLLSSHETCRNFLSMAFHNLNMSTCLDAFKPATDAIRKTIAANLERSTKLVGTSLGIITKIDVYMNFHEKPLTRIYLNDTQTLQNIKQGMQPDDVVAADGSGNYLTINEAINAAPSRSNERFVIYVKEGVYLENVLAGMNKWNILMYGDGMDKTVISSSLSNATGSTIMQSATFAVQGFGFIAMDMGFMNTSGPENDQVVALFSASDRSVFYRCMVDGYQDTLFAHSHRQFYRECEIYETVDFMFGDAVVVIQNNNIYLKRGVSNTNIITAQGKQTPQSISGISIHNCFILAAENLDSVETFLGRPWQNYSTVVIMESQLGSFIDPRGWRAWGGSDPRLGVPDTILYVEYNNVGPGSVTTKRVHWEGLKVEDTLEYARSYTVGSFLGGGDWLPSTSRVARLGSGLVGQWRPGMDGGVVHPVTALQVVSTALEGVECG</sequence>
<keyword evidence="7" id="KW-0063">Aspartyl esterase</keyword>
<name>A0A8X8X4L1_SALSN</name>
<evidence type="ECO:0000313" key="11">
    <source>
        <dbReference type="EMBL" id="KAG6407655.1"/>
    </source>
</evidence>
<proteinExistence type="predicted"/>
<evidence type="ECO:0000256" key="3">
    <source>
        <dbReference type="ARBA" id="ARBA00013229"/>
    </source>
</evidence>